<dbReference type="AlphaFoldDB" id="A0A8J6CHC0"/>
<evidence type="ECO:0000256" key="2">
    <source>
        <dbReference type="ARBA" id="ARBA00009436"/>
    </source>
</evidence>
<dbReference type="OMA" id="WIVTHTA"/>
<evidence type="ECO:0000256" key="6">
    <source>
        <dbReference type="ARBA" id="ARBA00023136"/>
    </source>
</evidence>
<comment type="similarity">
    <text evidence="2">Belongs to the EMC6 family.</text>
</comment>
<reference evidence="8" key="1">
    <citation type="submission" date="2021-05" db="EMBL/GenBank/DDBJ databases">
        <title>The genome of the haptophyte Pavlova lutheri (Diacronema luteri, Pavlovales) - a model for lipid biosynthesis in eukaryotic algae.</title>
        <authorList>
            <person name="Hulatt C.J."/>
            <person name="Posewitz M.C."/>
        </authorList>
    </citation>
    <scope>NUCLEOTIDE SEQUENCE</scope>
    <source>
        <strain evidence="8">NIVA-4/92</strain>
    </source>
</reference>
<dbReference type="GO" id="GO:0005739">
    <property type="term" value="C:mitochondrion"/>
    <property type="evidence" value="ECO:0007669"/>
    <property type="project" value="GOC"/>
</dbReference>
<accession>A0A8J6CHC0</accession>
<proteinExistence type="inferred from homology"/>
<dbReference type="InterPro" id="IPR029008">
    <property type="entry name" value="EMC6-like"/>
</dbReference>
<organism evidence="8 9">
    <name type="scientific">Diacronema lutheri</name>
    <name type="common">Unicellular marine alga</name>
    <name type="synonym">Monochrysis lutheri</name>
    <dbReference type="NCBI Taxonomy" id="2081491"/>
    <lineage>
        <taxon>Eukaryota</taxon>
        <taxon>Haptista</taxon>
        <taxon>Haptophyta</taxon>
        <taxon>Pavlovophyceae</taxon>
        <taxon>Pavlovales</taxon>
        <taxon>Pavlovaceae</taxon>
        <taxon>Diacronema</taxon>
    </lineage>
</organism>
<dbReference type="EMBL" id="JAGTXO010000005">
    <property type="protein sequence ID" value="KAG8467588.1"/>
    <property type="molecule type" value="Genomic_DNA"/>
</dbReference>
<name>A0A8J6CHC0_DIALT</name>
<gene>
    <name evidence="8" type="ORF">KFE25_006640</name>
</gene>
<evidence type="ECO:0000256" key="5">
    <source>
        <dbReference type="ARBA" id="ARBA00022989"/>
    </source>
</evidence>
<keyword evidence="9" id="KW-1185">Reference proteome</keyword>
<evidence type="ECO:0008006" key="10">
    <source>
        <dbReference type="Google" id="ProtNLM"/>
    </source>
</evidence>
<feature type="transmembrane region" description="Helical" evidence="7">
    <location>
        <begin position="68"/>
        <end position="88"/>
    </location>
</feature>
<dbReference type="GO" id="GO:0097250">
    <property type="term" value="P:mitochondrial respirasome assembly"/>
    <property type="evidence" value="ECO:0007669"/>
    <property type="project" value="InterPro"/>
</dbReference>
<keyword evidence="3 7" id="KW-0812">Transmembrane</keyword>
<dbReference type="InterPro" id="IPR010742">
    <property type="entry name" value="RCAF1"/>
</dbReference>
<evidence type="ECO:0000256" key="7">
    <source>
        <dbReference type="SAM" id="Phobius"/>
    </source>
</evidence>
<evidence type="ECO:0000313" key="9">
    <source>
        <dbReference type="Proteomes" id="UP000751190"/>
    </source>
</evidence>
<sequence length="134" mass="14897">MATTSRGREDVGTPFPALTTRSVTARLLRPTEMDKWETEEVADVCHWIRQIIGLVCGVVWGMAEVRGWTGLLTFTAVNLLIAPTIVSARLYCETSVMQEALSFEMTRDAFVNSFCLMLVAWIVTHTAMQPSIAT</sequence>
<evidence type="ECO:0000313" key="8">
    <source>
        <dbReference type="EMBL" id="KAG8467588.1"/>
    </source>
</evidence>
<evidence type="ECO:0000256" key="3">
    <source>
        <dbReference type="ARBA" id="ARBA00022692"/>
    </source>
</evidence>
<comment type="subcellular location">
    <subcellularLocation>
        <location evidence="1">Endoplasmic reticulum membrane</location>
        <topology evidence="1">Multi-pass membrane protein</topology>
    </subcellularLocation>
</comment>
<dbReference type="PANTHER" id="PTHR12906">
    <property type="entry name" value="PROTEIN C20ORF24 RAB5-INTERACTING PROTEIN"/>
    <property type="match status" value="1"/>
</dbReference>
<keyword evidence="5 7" id="KW-1133">Transmembrane helix</keyword>
<evidence type="ECO:0000256" key="4">
    <source>
        <dbReference type="ARBA" id="ARBA00022824"/>
    </source>
</evidence>
<keyword evidence="4" id="KW-0256">Endoplasmic reticulum</keyword>
<comment type="caution">
    <text evidence="8">The sequence shown here is derived from an EMBL/GenBank/DDBJ whole genome shotgun (WGS) entry which is preliminary data.</text>
</comment>
<feature type="transmembrane region" description="Helical" evidence="7">
    <location>
        <begin position="109"/>
        <end position="128"/>
    </location>
</feature>
<dbReference type="PANTHER" id="PTHR12906:SF0">
    <property type="entry name" value="GEL COMPLEX SUBUNIT OPTI"/>
    <property type="match status" value="1"/>
</dbReference>
<dbReference type="Pfam" id="PF07019">
    <property type="entry name" value="EMC6"/>
    <property type="match status" value="1"/>
</dbReference>
<evidence type="ECO:0000256" key="1">
    <source>
        <dbReference type="ARBA" id="ARBA00004477"/>
    </source>
</evidence>
<protein>
    <recommendedName>
        <fullName evidence="10">ER membrane protein complex subunit 6</fullName>
    </recommendedName>
</protein>
<dbReference type="GO" id="GO:0005789">
    <property type="term" value="C:endoplasmic reticulum membrane"/>
    <property type="evidence" value="ECO:0007669"/>
    <property type="project" value="UniProtKB-SubCell"/>
</dbReference>
<keyword evidence="6 7" id="KW-0472">Membrane</keyword>
<dbReference type="OrthoDB" id="286395at2759"/>
<dbReference type="Proteomes" id="UP000751190">
    <property type="component" value="Unassembled WGS sequence"/>
</dbReference>